<dbReference type="PANTHER" id="PTHR46796">
    <property type="entry name" value="HTH-TYPE TRANSCRIPTIONAL ACTIVATOR RHAS-RELATED"/>
    <property type="match status" value="1"/>
</dbReference>
<name>A0ABY7RV71_9FLAO</name>
<gene>
    <name evidence="5" type="ORF">MUN68_011350</name>
</gene>
<organism evidence="5 6">
    <name type="scientific">Psychroserpens ponticola</name>
    <dbReference type="NCBI Taxonomy" id="2932268"/>
    <lineage>
        <taxon>Bacteria</taxon>
        <taxon>Pseudomonadati</taxon>
        <taxon>Bacteroidota</taxon>
        <taxon>Flavobacteriia</taxon>
        <taxon>Flavobacteriales</taxon>
        <taxon>Flavobacteriaceae</taxon>
        <taxon>Psychroserpens</taxon>
    </lineage>
</organism>
<evidence type="ECO:0000313" key="6">
    <source>
        <dbReference type="Proteomes" id="UP001202717"/>
    </source>
</evidence>
<dbReference type="RefSeq" id="WP_249996170.1">
    <property type="nucleotide sequence ID" value="NZ_CP116221.1"/>
</dbReference>
<dbReference type="Pfam" id="PF12833">
    <property type="entry name" value="HTH_18"/>
    <property type="match status" value="1"/>
</dbReference>
<evidence type="ECO:0000256" key="1">
    <source>
        <dbReference type="ARBA" id="ARBA00023015"/>
    </source>
</evidence>
<evidence type="ECO:0000256" key="3">
    <source>
        <dbReference type="ARBA" id="ARBA00023163"/>
    </source>
</evidence>
<sequence>MTLNYFDHSPVSNIIEEYYELKFSKNSTPFESIVLPIGNTHITSVLYGQQKAIINKTETPLKDIIISGQFFRSYQFSATKATHSLGISFHPTALFKILNTDISQLYNKHVQLSQYNKDLYLLLKPIFGSPQPSETIVKNLNELFQNINLNVNKKTNEIDQAIDIIKSKEGLLNIQEILDQIKISQKTLENHFKTIVGLTPGKYTRLYRFLKLMRKYESEEIDLNDLIHMYDYYDRSHFTKDFKLFMHQSPKAYFNTNNPLLNEYLNK</sequence>
<dbReference type="PANTHER" id="PTHR46796:SF13">
    <property type="entry name" value="HTH-TYPE TRANSCRIPTIONAL ACTIVATOR RHAS"/>
    <property type="match status" value="1"/>
</dbReference>
<keyword evidence="6" id="KW-1185">Reference proteome</keyword>
<dbReference type="Proteomes" id="UP001202717">
    <property type="component" value="Chromosome"/>
</dbReference>
<reference evidence="5 6" key="1">
    <citation type="submission" date="2023-01" db="EMBL/GenBank/DDBJ databases">
        <title>Psychroserpens ponticola sp. nov., isolated from seawater.</title>
        <authorList>
            <person name="Kristyanto S."/>
            <person name="Jung J."/>
            <person name="Kim J.M."/>
            <person name="Jeon C.O."/>
        </authorList>
    </citation>
    <scope>NUCLEOTIDE SEQUENCE [LARGE SCALE GENOMIC DNA]</scope>
    <source>
        <strain evidence="5 6">MSW6</strain>
    </source>
</reference>
<keyword evidence="2" id="KW-0238">DNA-binding</keyword>
<keyword evidence="1" id="KW-0805">Transcription regulation</keyword>
<proteinExistence type="predicted"/>
<evidence type="ECO:0000313" key="5">
    <source>
        <dbReference type="EMBL" id="WCO00662.1"/>
    </source>
</evidence>
<dbReference type="SMART" id="SM00342">
    <property type="entry name" value="HTH_ARAC"/>
    <property type="match status" value="1"/>
</dbReference>
<dbReference type="InterPro" id="IPR046532">
    <property type="entry name" value="DUF6597"/>
</dbReference>
<dbReference type="InterPro" id="IPR018060">
    <property type="entry name" value="HTH_AraC"/>
</dbReference>
<dbReference type="Pfam" id="PF20240">
    <property type="entry name" value="DUF6597"/>
    <property type="match status" value="1"/>
</dbReference>
<dbReference type="EMBL" id="CP116221">
    <property type="protein sequence ID" value="WCO00662.1"/>
    <property type="molecule type" value="Genomic_DNA"/>
</dbReference>
<evidence type="ECO:0000256" key="2">
    <source>
        <dbReference type="ARBA" id="ARBA00023125"/>
    </source>
</evidence>
<protein>
    <submittedName>
        <fullName evidence="5">Helix-turn-helix domain-containing protein</fullName>
    </submittedName>
</protein>
<dbReference type="PROSITE" id="PS01124">
    <property type="entry name" value="HTH_ARAC_FAMILY_2"/>
    <property type="match status" value="1"/>
</dbReference>
<dbReference type="Gene3D" id="1.10.10.60">
    <property type="entry name" value="Homeodomain-like"/>
    <property type="match status" value="1"/>
</dbReference>
<keyword evidence="3" id="KW-0804">Transcription</keyword>
<evidence type="ECO:0000259" key="4">
    <source>
        <dbReference type="PROSITE" id="PS01124"/>
    </source>
</evidence>
<feature type="domain" description="HTH araC/xylS-type" evidence="4">
    <location>
        <begin position="156"/>
        <end position="256"/>
    </location>
</feature>
<dbReference type="InterPro" id="IPR050204">
    <property type="entry name" value="AraC_XylS_family_regulators"/>
</dbReference>
<accession>A0ABY7RV71</accession>